<organism evidence="8">
    <name type="scientific">Paraconexibacter sp. AEG42_29</name>
    <dbReference type="NCBI Taxonomy" id="2997339"/>
    <lineage>
        <taxon>Bacteria</taxon>
        <taxon>Bacillati</taxon>
        <taxon>Actinomycetota</taxon>
        <taxon>Thermoleophilia</taxon>
        <taxon>Solirubrobacterales</taxon>
        <taxon>Paraconexibacteraceae</taxon>
        <taxon>Paraconexibacter</taxon>
    </lineage>
</organism>
<accession>A0AAU7B239</accession>
<keyword evidence="3 7" id="KW-0812">Transmembrane</keyword>
<evidence type="ECO:0000256" key="5">
    <source>
        <dbReference type="ARBA" id="ARBA00023136"/>
    </source>
</evidence>
<dbReference type="GO" id="GO:0005886">
    <property type="term" value="C:plasma membrane"/>
    <property type="evidence" value="ECO:0007669"/>
    <property type="project" value="UniProtKB-SubCell"/>
</dbReference>
<name>A0AAU7B239_9ACTN</name>
<evidence type="ECO:0000256" key="3">
    <source>
        <dbReference type="ARBA" id="ARBA00022692"/>
    </source>
</evidence>
<gene>
    <name evidence="8" type="ORF">DSM112329_04889</name>
</gene>
<keyword evidence="5 7" id="KW-0472">Membrane</keyword>
<evidence type="ECO:0000256" key="2">
    <source>
        <dbReference type="ARBA" id="ARBA00022475"/>
    </source>
</evidence>
<dbReference type="Pfam" id="PF03706">
    <property type="entry name" value="LPG_synthase_TM"/>
    <property type="match status" value="1"/>
</dbReference>
<feature type="transmembrane region" description="Helical" evidence="7">
    <location>
        <begin position="258"/>
        <end position="278"/>
    </location>
</feature>
<dbReference type="RefSeq" id="WP_354699180.1">
    <property type="nucleotide sequence ID" value="NZ_CP114014.1"/>
</dbReference>
<feature type="transmembrane region" description="Helical" evidence="7">
    <location>
        <begin position="61"/>
        <end position="83"/>
    </location>
</feature>
<keyword evidence="2" id="KW-1003">Cell membrane</keyword>
<dbReference type="KEGG" id="parq:DSM112329_04889"/>
<evidence type="ECO:0000313" key="8">
    <source>
        <dbReference type="EMBL" id="XAY07994.1"/>
    </source>
</evidence>
<evidence type="ECO:0000256" key="6">
    <source>
        <dbReference type="SAM" id="MobiDB-lite"/>
    </source>
</evidence>
<evidence type="ECO:0008006" key="9">
    <source>
        <dbReference type="Google" id="ProtNLM"/>
    </source>
</evidence>
<feature type="transmembrane region" description="Helical" evidence="7">
    <location>
        <begin position="299"/>
        <end position="323"/>
    </location>
</feature>
<feature type="transmembrane region" description="Helical" evidence="7">
    <location>
        <begin position="172"/>
        <end position="196"/>
    </location>
</feature>
<evidence type="ECO:0000256" key="4">
    <source>
        <dbReference type="ARBA" id="ARBA00022989"/>
    </source>
</evidence>
<feature type="transmembrane region" description="Helical" evidence="7">
    <location>
        <begin position="217"/>
        <end position="246"/>
    </location>
</feature>
<feature type="transmembrane region" description="Helical" evidence="7">
    <location>
        <begin position="148"/>
        <end position="166"/>
    </location>
</feature>
<feature type="region of interest" description="Disordered" evidence="6">
    <location>
        <begin position="1"/>
        <end position="25"/>
    </location>
</feature>
<dbReference type="PANTHER" id="PTHR39087:SF2">
    <property type="entry name" value="UPF0104 MEMBRANE PROTEIN MJ1595"/>
    <property type="match status" value="1"/>
</dbReference>
<reference evidence="8" key="1">
    <citation type="submission" date="2022-12" db="EMBL/GenBank/DDBJ databases">
        <title>Paraconexibacter alkalitolerans sp. nov. and Baekduia alba sp. nov., isolated from soil and emended description of the genera Paraconexibacter (Chun et al., 2020) and Baekduia (An et al., 2020).</title>
        <authorList>
            <person name="Vieira S."/>
            <person name="Huber K.J."/>
            <person name="Geppert A."/>
            <person name="Wolf J."/>
            <person name="Neumann-Schaal M."/>
            <person name="Muesken M."/>
            <person name="Overmann J."/>
        </authorList>
    </citation>
    <scope>NUCLEOTIDE SEQUENCE</scope>
    <source>
        <strain evidence="8">AEG42_29</strain>
    </source>
</reference>
<protein>
    <recommendedName>
        <fullName evidence="9">Flippase-like domain-containing protein</fullName>
    </recommendedName>
</protein>
<proteinExistence type="predicted"/>
<evidence type="ECO:0000256" key="7">
    <source>
        <dbReference type="SAM" id="Phobius"/>
    </source>
</evidence>
<evidence type="ECO:0000256" key="1">
    <source>
        <dbReference type="ARBA" id="ARBA00004651"/>
    </source>
</evidence>
<feature type="transmembrane region" description="Helical" evidence="7">
    <location>
        <begin position="31"/>
        <end position="49"/>
    </location>
</feature>
<keyword evidence="4 7" id="KW-1133">Transmembrane helix</keyword>
<dbReference type="EMBL" id="CP114014">
    <property type="protein sequence ID" value="XAY07994.1"/>
    <property type="molecule type" value="Genomic_DNA"/>
</dbReference>
<comment type="subcellular location">
    <subcellularLocation>
        <location evidence="1">Cell membrane</location>
        <topology evidence="1">Multi-pass membrane protein</topology>
    </subcellularLocation>
</comment>
<dbReference type="InterPro" id="IPR022791">
    <property type="entry name" value="L-PG_synthase/AglD"/>
</dbReference>
<dbReference type="PANTHER" id="PTHR39087">
    <property type="entry name" value="UPF0104 MEMBRANE PROTEIN MJ1595"/>
    <property type="match status" value="1"/>
</dbReference>
<sequence>MPTETEPLAQPPVDESSDPDGRVGGDSRLRTAAGIVVSVVAVGGVVWWASRQPAPKFPSSASNLALIAAAVSVYAVATLVRGWRWDQVLRAMRVKHDSGDSYALTTVGYMGNTVLPARGGEVLRIFLMAERSHARRTEILGSIVTERLLDVGALVVIFSAVTLIGVDGAPGGALAGAGAAAGVIAAIGGAYGYLYARRAGKLEAFAEKVRPVARASRILLTPVGVKLGVATLAVWVAEGAILWLVMQSLDVPIALPEGQAVVVLASLSALIPAGPGYVGTYDAAALFALHRIGVQGGQAVSAVVLFRFVVFVPLTAVGLLVMITRYGGLRAALRREHQADRPLEQGA</sequence>
<dbReference type="AlphaFoldDB" id="A0AAU7B239"/>